<dbReference type="InterPro" id="IPR030878">
    <property type="entry name" value="Ribosomal_uL15"/>
</dbReference>
<proteinExistence type="inferred from homology"/>
<dbReference type="EMBL" id="UGHV01000001">
    <property type="protein sequence ID" value="STO97479.1"/>
    <property type="molecule type" value="Genomic_DNA"/>
</dbReference>
<evidence type="ECO:0000256" key="1">
    <source>
        <dbReference type="ARBA" id="ARBA00007320"/>
    </source>
</evidence>
<comment type="subunit">
    <text evidence="4">Part of the 50S ribosomal subunit.</text>
</comment>
<dbReference type="GO" id="GO:0006412">
    <property type="term" value="P:translation"/>
    <property type="evidence" value="ECO:0007669"/>
    <property type="project" value="UniProtKB-UniRule"/>
</dbReference>
<dbReference type="GO" id="GO:0003735">
    <property type="term" value="F:structural constituent of ribosome"/>
    <property type="evidence" value="ECO:0007669"/>
    <property type="project" value="InterPro"/>
</dbReference>
<comment type="similarity">
    <text evidence="1 4">Belongs to the universal ribosomal protein uL15 family.</text>
</comment>
<evidence type="ECO:0000313" key="7">
    <source>
        <dbReference type="Proteomes" id="UP000254841"/>
    </source>
</evidence>
<evidence type="ECO:0000313" key="6">
    <source>
        <dbReference type="EMBL" id="STO97479.1"/>
    </source>
</evidence>
<dbReference type="PANTHER" id="PTHR12934">
    <property type="entry name" value="50S RIBOSOMAL PROTEIN L15"/>
    <property type="match status" value="1"/>
</dbReference>
<dbReference type="InterPro" id="IPR005749">
    <property type="entry name" value="Ribosomal_uL15_bac-type"/>
</dbReference>
<keyword evidence="3 4" id="KW-0687">Ribonucleoprotein</keyword>
<evidence type="ECO:0000256" key="3">
    <source>
        <dbReference type="ARBA" id="ARBA00023274"/>
    </source>
</evidence>
<reference evidence="6 7" key="1">
    <citation type="submission" date="2018-06" db="EMBL/GenBank/DDBJ databases">
        <authorList>
            <consortium name="Pathogen Informatics"/>
            <person name="Doyle S."/>
        </authorList>
    </citation>
    <scope>NUCLEOTIDE SEQUENCE [LARGE SCALE GENOMIC DNA]</scope>
    <source>
        <strain evidence="6 7">NCTC12410</strain>
    </source>
</reference>
<dbReference type="NCBIfam" id="TIGR01071">
    <property type="entry name" value="rplO_bact"/>
    <property type="match status" value="1"/>
</dbReference>
<dbReference type="GO" id="GO:0022625">
    <property type="term" value="C:cytosolic large ribosomal subunit"/>
    <property type="evidence" value="ECO:0007669"/>
    <property type="project" value="TreeGrafter"/>
</dbReference>
<dbReference type="RefSeq" id="WP_115011712.1">
    <property type="nucleotide sequence ID" value="NZ_UGHV01000001.1"/>
</dbReference>
<comment type="function">
    <text evidence="4">Binds to the 23S rRNA.</text>
</comment>
<keyword evidence="2 4" id="KW-0689">Ribosomal protein</keyword>
<protein>
    <recommendedName>
        <fullName evidence="4">Large ribosomal subunit protein uL15</fullName>
    </recommendedName>
</protein>
<dbReference type="SUPFAM" id="SSF52080">
    <property type="entry name" value="Ribosomal proteins L15p and L18e"/>
    <property type="match status" value="1"/>
</dbReference>
<evidence type="ECO:0000256" key="2">
    <source>
        <dbReference type="ARBA" id="ARBA00022980"/>
    </source>
</evidence>
<gene>
    <name evidence="4 6" type="primary">rplO</name>
    <name evidence="6" type="ORF">NCTC12410_01310</name>
</gene>
<dbReference type="HAMAP" id="MF_01341">
    <property type="entry name" value="Ribosomal_uL15"/>
    <property type="match status" value="1"/>
</dbReference>
<dbReference type="InterPro" id="IPR036227">
    <property type="entry name" value="Ribosomal_uL15/eL18_sf"/>
</dbReference>
<evidence type="ECO:0000256" key="4">
    <source>
        <dbReference type="HAMAP-Rule" id="MF_01341"/>
    </source>
</evidence>
<organism evidence="6 7">
    <name type="scientific">Helicobacter canis</name>
    <dbReference type="NCBI Taxonomy" id="29419"/>
    <lineage>
        <taxon>Bacteria</taxon>
        <taxon>Pseudomonadati</taxon>
        <taxon>Campylobacterota</taxon>
        <taxon>Epsilonproteobacteria</taxon>
        <taxon>Campylobacterales</taxon>
        <taxon>Helicobacteraceae</taxon>
        <taxon>Helicobacter</taxon>
    </lineage>
</organism>
<keyword evidence="4" id="KW-0694">RNA-binding</keyword>
<accession>A0A377J581</accession>
<name>A0A377J581_9HELI</name>
<keyword evidence="4" id="KW-0699">rRNA-binding</keyword>
<dbReference type="PANTHER" id="PTHR12934:SF11">
    <property type="entry name" value="LARGE RIBOSOMAL SUBUNIT PROTEIN UL15M"/>
    <property type="match status" value="1"/>
</dbReference>
<dbReference type="OrthoDB" id="9810293at2"/>
<dbReference type="Proteomes" id="UP000254841">
    <property type="component" value="Unassembled WGS sequence"/>
</dbReference>
<evidence type="ECO:0000256" key="5">
    <source>
        <dbReference type="SAM" id="MobiDB-lite"/>
    </source>
</evidence>
<feature type="compositionally biased region" description="Basic and acidic residues" evidence="5">
    <location>
        <begin position="1"/>
        <end position="19"/>
    </location>
</feature>
<feature type="region of interest" description="Disordered" evidence="5">
    <location>
        <begin position="1"/>
        <end position="61"/>
    </location>
</feature>
<dbReference type="AlphaFoldDB" id="A0A377J581"/>
<sequence>MASLHEIKPAKGSVRDIKRVGRGQGSGMGKTSTRGGKGQTARAGYTAKRGFEGGQQPLQRRLPKVGFTTKIQKPYTINVDRVKAVAGLSEITIESIESIHKLPGYAKTTHSGTQSNVLVKLIGSGASALVGKVKDARVAVSRQR</sequence>
<dbReference type="GO" id="GO:0019843">
    <property type="term" value="F:rRNA binding"/>
    <property type="evidence" value="ECO:0007669"/>
    <property type="project" value="UniProtKB-UniRule"/>
</dbReference>